<keyword evidence="2" id="KW-1133">Transmembrane helix</keyword>
<evidence type="ECO:0000256" key="2">
    <source>
        <dbReference type="SAM" id="Phobius"/>
    </source>
</evidence>
<keyword evidence="5" id="KW-1185">Reference proteome</keyword>
<dbReference type="GO" id="GO:0005886">
    <property type="term" value="C:plasma membrane"/>
    <property type="evidence" value="ECO:0007669"/>
    <property type="project" value="InterPro"/>
</dbReference>
<dbReference type="AlphaFoldDB" id="A0A9D3MMV7"/>
<feature type="compositionally biased region" description="Basic and acidic residues" evidence="1">
    <location>
        <begin position="264"/>
        <end position="375"/>
    </location>
</feature>
<dbReference type="Proteomes" id="UP001044222">
    <property type="component" value="Unassembled WGS sequence"/>
</dbReference>
<gene>
    <name evidence="4" type="ORF">ANANG_G00053370</name>
</gene>
<evidence type="ECO:0000313" key="5">
    <source>
        <dbReference type="Proteomes" id="UP001044222"/>
    </source>
</evidence>
<evidence type="ECO:0000313" key="4">
    <source>
        <dbReference type="EMBL" id="KAG5851600.1"/>
    </source>
</evidence>
<proteinExistence type="predicted"/>
<dbReference type="PANTHER" id="PTHR44969">
    <property type="entry name" value="CELL SURFACE A33 ANTIGEN"/>
    <property type="match status" value="1"/>
</dbReference>
<organism evidence="4 5">
    <name type="scientific">Anguilla anguilla</name>
    <name type="common">European freshwater eel</name>
    <name type="synonym">Muraena anguilla</name>
    <dbReference type="NCBI Taxonomy" id="7936"/>
    <lineage>
        <taxon>Eukaryota</taxon>
        <taxon>Metazoa</taxon>
        <taxon>Chordata</taxon>
        <taxon>Craniata</taxon>
        <taxon>Vertebrata</taxon>
        <taxon>Euteleostomi</taxon>
        <taxon>Actinopterygii</taxon>
        <taxon>Neopterygii</taxon>
        <taxon>Teleostei</taxon>
        <taxon>Anguilliformes</taxon>
        <taxon>Anguillidae</taxon>
        <taxon>Anguilla</taxon>
    </lineage>
</organism>
<keyword evidence="2" id="KW-0812">Transmembrane</keyword>
<dbReference type="PANTHER" id="PTHR44969:SF1">
    <property type="entry name" value="CELL SURFACE A33 ANTIGEN"/>
    <property type="match status" value="1"/>
</dbReference>
<dbReference type="InterPro" id="IPR013783">
    <property type="entry name" value="Ig-like_fold"/>
</dbReference>
<sequence length="375" mass="43233">MVSWSILPETVGEKTSPVATYFSLPEETVDITPEFENRISMRTNLVSKTSELVITGVTMLENKVFECDVKIPADDTGVLAATTRLVVLVAPSKPICKVEGKTEYGQDITLSCMSEEGSPVPTYTWKRFSVQNQPAPFPPKATEAKGLLSLFFMETCPWRLQHDSLCPASSELFFASAASMNIGSTAGIIGGCVAALLLLAIIVYCCCCRKKKDEDKEYPMGTAEEAAYHEGELLKSEGGNQDDRPKSPGDSMGGDRSPRGGIVPDDRSEVRSERSYDRRNDYDDRREKYDPRDDDRRDRRDDRRDDYDDRRDRYDRRDRDPDRRDRDPDRRERYDDRRDDYDDRRDRYADRRDREPDRRDREPDPRDRESDRRDD</sequence>
<comment type="caution">
    <text evidence="4">The sequence shown here is derived from an EMBL/GenBank/DDBJ whole genome shotgun (WGS) entry which is preliminary data.</text>
</comment>
<feature type="compositionally biased region" description="Basic and acidic residues" evidence="1">
    <location>
        <begin position="235"/>
        <end position="247"/>
    </location>
</feature>
<evidence type="ECO:0000256" key="1">
    <source>
        <dbReference type="SAM" id="MobiDB-lite"/>
    </source>
</evidence>
<keyword evidence="2" id="KW-0472">Membrane</keyword>
<dbReference type="SUPFAM" id="SSF48726">
    <property type="entry name" value="Immunoglobulin"/>
    <property type="match status" value="2"/>
</dbReference>
<evidence type="ECO:0000259" key="3">
    <source>
        <dbReference type="PROSITE" id="PS50835"/>
    </source>
</evidence>
<name>A0A9D3MMV7_ANGAN</name>
<dbReference type="EMBL" id="JAFIRN010000003">
    <property type="protein sequence ID" value="KAG5851600.1"/>
    <property type="molecule type" value="Genomic_DNA"/>
</dbReference>
<dbReference type="InterPro" id="IPR007110">
    <property type="entry name" value="Ig-like_dom"/>
</dbReference>
<reference evidence="4" key="1">
    <citation type="submission" date="2021-01" db="EMBL/GenBank/DDBJ databases">
        <title>A chromosome-scale assembly of European eel, Anguilla anguilla.</title>
        <authorList>
            <person name="Henkel C."/>
            <person name="Jong-Raadsen S.A."/>
            <person name="Dufour S."/>
            <person name="Weltzien F.-A."/>
            <person name="Palstra A.P."/>
            <person name="Pelster B."/>
            <person name="Spaink H.P."/>
            <person name="Van Den Thillart G.E."/>
            <person name="Jansen H."/>
            <person name="Zahm M."/>
            <person name="Klopp C."/>
            <person name="Cedric C."/>
            <person name="Louis A."/>
            <person name="Berthelot C."/>
            <person name="Parey E."/>
            <person name="Roest Crollius H."/>
            <person name="Montfort J."/>
            <person name="Robinson-Rechavi M."/>
            <person name="Bucao C."/>
            <person name="Bouchez O."/>
            <person name="Gislard M."/>
            <person name="Lluch J."/>
            <person name="Milhes M."/>
            <person name="Lampietro C."/>
            <person name="Lopez Roques C."/>
            <person name="Donnadieu C."/>
            <person name="Braasch I."/>
            <person name="Desvignes T."/>
            <person name="Postlethwait J."/>
            <person name="Bobe J."/>
            <person name="Guiguen Y."/>
            <person name="Dirks R."/>
        </authorList>
    </citation>
    <scope>NUCLEOTIDE SEQUENCE</scope>
    <source>
        <strain evidence="4">Tag_6206</strain>
        <tissue evidence="4">Liver</tissue>
    </source>
</reference>
<feature type="transmembrane region" description="Helical" evidence="2">
    <location>
        <begin position="186"/>
        <end position="207"/>
    </location>
</feature>
<protein>
    <recommendedName>
        <fullName evidence="3">Ig-like domain-containing protein</fullName>
    </recommendedName>
</protein>
<dbReference type="InterPro" id="IPR036179">
    <property type="entry name" value="Ig-like_dom_sf"/>
</dbReference>
<dbReference type="InterPro" id="IPR042474">
    <property type="entry name" value="A33"/>
</dbReference>
<dbReference type="Gene3D" id="2.60.40.10">
    <property type="entry name" value="Immunoglobulins"/>
    <property type="match status" value="2"/>
</dbReference>
<feature type="region of interest" description="Disordered" evidence="1">
    <location>
        <begin position="235"/>
        <end position="375"/>
    </location>
</feature>
<accession>A0A9D3MMV7</accession>
<dbReference type="PROSITE" id="PS50835">
    <property type="entry name" value="IG_LIKE"/>
    <property type="match status" value="1"/>
</dbReference>
<feature type="domain" description="Ig-like" evidence="3">
    <location>
        <begin position="91"/>
        <end position="127"/>
    </location>
</feature>